<proteinExistence type="predicted"/>
<evidence type="ECO:0000313" key="7">
    <source>
        <dbReference type="EMBL" id="TCU98554.1"/>
    </source>
</evidence>
<gene>
    <name evidence="7" type="ORF">EV686_105256</name>
</gene>
<dbReference type="InterPro" id="IPR051782">
    <property type="entry name" value="ABC_Transporter_VariousFunc"/>
</dbReference>
<comment type="caution">
    <text evidence="7">The sequence shown here is derived from an EMBL/GenBank/DDBJ whole genome shotgun (WGS) entry which is preliminary data.</text>
</comment>
<keyword evidence="8" id="KW-1185">Reference proteome</keyword>
<protein>
    <submittedName>
        <fullName evidence="7">Cu-processing system ATP-binding protein</fullName>
    </submittedName>
</protein>
<feature type="region of interest" description="Disordered" evidence="5">
    <location>
        <begin position="1"/>
        <end position="44"/>
    </location>
</feature>
<reference evidence="7 8" key="1">
    <citation type="submission" date="2019-03" db="EMBL/GenBank/DDBJ databases">
        <title>Genomic Encyclopedia of Type Strains, Phase IV (KMG-IV): sequencing the most valuable type-strain genomes for metagenomic binning, comparative biology and taxonomic classification.</title>
        <authorList>
            <person name="Goeker M."/>
        </authorList>
    </citation>
    <scope>NUCLEOTIDE SEQUENCE [LARGE SCALE GENOMIC DNA]</scope>
    <source>
        <strain evidence="7 8">DSM 100048</strain>
    </source>
</reference>
<dbReference type="InterPro" id="IPR027417">
    <property type="entry name" value="P-loop_NTPase"/>
</dbReference>
<dbReference type="InterPro" id="IPR003593">
    <property type="entry name" value="AAA+_ATPase"/>
</dbReference>
<evidence type="ECO:0000259" key="6">
    <source>
        <dbReference type="PROSITE" id="PS50893"/>
    </source>
</evidence>
<evidence type="ECO:0000313" key="8">
    <source>
        <dbReference type="Proteomes" id="UP000294692"/>
    </source>
</evidence>
<keyword evidence="2" id="KW-0472">Membrane</keyword>
<dbReference type="InterPro" id="IPR003439">
    <property type="entry name" value="ABC_transporter-like_ATP-bd"/>
</dbReference>
<dbReference type="InterPro" id="IPR017871">
    <property type="entry name" value="ABC_transporter-like_CS"/>
</dbReference>
<dbReference type="SUPFAM" id="SSF52540">
    <property type="entry name" value="P-loop containing nucleoside triphosphate hydrolases"/>
    <property type="match status" value="1"/>
</dbReference>
<feature type="compositionally biased region" description="Low complexity" evidence="5">
    <location>
        <begin position="29"/>
        <end position="44"/>
    </location>
</feature>
<evidence type="ECO:0000256" key="3">
    <source>
        <dbReference type="ARBA" id="ARBA00022741"/>
    </source>
</evidence>
<dbReference type="GO" id="GO:0016887">
    <property type="term" value="F:ATP hydrolysis activity"/>
    <property type="evidence" value="ECO:0007669"/>
    <property type="project" value="InterPro"/>
</dbReference>
<sequence length="338" mass="36242">MSARPDMPSRSTGPEITGDPFTHTQTGHVVRTSSRTPASSPAPVSLQAVTKIYGDQRAVDGVSFDLHPGECVALAGHNGAGKSTLIKLILGLIRADEGRVMALGHDTCSPAAAQQRRHIGYLPETVALHPSLTGIETLAFYAKLKGLPTKDNAALLSRVGIAQAAKRRVGGYSKGMRQRLALAQALLGQPRILLLDEPTTGLDPASRLLFYEILDELRSHGAAILLSTHALAELGSQADRVIVMQSGRKIADGSLGDLRRQAGLPVRIRVTLDTDLDPSVIPNGWRRLTPHRLECSCSEAGKLPALRDAQTLPGLIDIELEAPGLDEMYAHLLRREDV</sequence>
<accession>A0A4R3V820</accession>
<dbReference type="PANTHER" id="PTHR42939:SF1">
    <property type="entry name" value="ABC TRANSPORTER ATP-BINDING PROTEIN ALBC-RELATED"/>
    <property type="match status" value="1"/>
</dbReference>
<dbReference type="RefSeq" id="WP_243650871.1">
    <property type="nucleotide sequence ID" value="NZ_JBHRVM010000001.1"/>
</dbReference>
<dbReference type="PANTHER" id="PTHR42939">
    <property type="entry name" value="ABC TRANSPORTER ATP-BINDING PROTEIN ALBC-RELATED"/>
    <property type="match status" value="1"/>
</dbReference>
<feature type="domain" description="ABC transporter" evidence="6">
    <location>
        <begin position="44"/>
        <end position="271"/>
    </location>
</feature>
<keyword evidence="1" id="KW-0813">Transport</keyword>
<name>A0A4R3V820_9BURK</name>
<evidence type="ECO:0000256" key="1">
    <source>
        <dbReference type="ARBA" id="ARBA00022448"/>
    </source>
</evidence>
<keyword evidence="3" id="KW-0547">Nucleotide-binding</keyword>
<dbReference type="SMART" id="SM00382">
    <property type="entry name" value="AAA"/>
    <property type="match status" value="1"/>
</dbReference>
<dbReference type="AlphaFoldDB" id="A0A4R3V820"/>
<dbReference type="PROSITE" id="PS00211">
    <property type="entry name" value="ABC_TRANSPORTER_1"/>
    <property type="match status" value="1"/>
</dbReference>
<organism evidence="7 8">
    <name type="scientific">Paracandidimonas soli</name>
    <dbReference type="NCBI Taxonomy" id="1917182"/>
    <lineage>
        <taxon>Bacteria</taxon>
        <taxon>Pseudomonadati</taxon>
        <taxon>Pseudomonadota</taxon>
        <taxon>Betaproteobacteria</taxon>
        <taxon>Burkholderiales</taxon>
        <taxon>Alcaligenaceae</taxon>
        <taxon>Paracandidimonas</taxon>
    </lineage>
</organism>
<keyword evidence="4 7" id="KW-0067">ATP-binding</keyword>
<keyword evidence="2" id="KW-1003">Cell membrane</keyword>
<dbReference type="EMBL" id="SMBX01000005">
    <property type="protein sequence ID" value="TCU98554.1"/>
    <property type="molecule type" value="Genomic_DNA"/>
</dbReference>
<evidence type="ECO:0000256" key="2">
    <source>
        <dbReference type="ARBA" id="ARBA00022475"/>
    </source>
</evidence>
<dbReference type="Gene3D" id="3.40.50.300">
    <property type="entry name" value="P-loop containing nucleotide triphosphate hydrolases"/>
    <property type="match status" value="1"/>
</dbReference>
<evidence type="ECO:0000256" key="4">
    <source>
        <dbReference type="ARBA" id="ARBA00022840"/>
    </source>
</evidence>
<dbReference type="CDD" id="cd03230">
    <property type="entry name" value="ABC_DR_subfamily_A"/>
    <property type="match status" value="1"/>
</dbReference>
<dbReference type="Proteomes" id="UP000294692">
    <property type="component" value="Unassembled WGS sequence"/>
</dbReference>
<dbReference type="Pfam" id="PF00005">
    <property type="entry name" value="ABC_tran"/>
    <property type="match status" value="1"/>
</dbReference>
<dbReference type="PROSITE" id="PS50893">
    <property type="entry name" value="ABC_TRANSPORTER_2"/>
    <property type="match status" value="1"/>
</dbReference>
<dbReference type="GO" id="GO:0005524">
    <property type="term" value="F:ATP binding"/>
    <property type="evidence" value="ECO:0007669"/>
    <property type="project" value="UniProtKB-KW"/>
</dbReference>
<evidence type="ECO:0000256" key="5">
    <source>
        <dbReference type="SAM" id="MobiDB-lite"/>
    </source>
</evidence>